<dbReference type="Proteomes" id="UP001325680">
    <property type="component" value="Chromosome"/>
</dbReference>
<dbReference type="EMBL" id="CP139960">
    <property type="protein sequence ID" value="WQD39165.1"/>
    <property type="molecule type" value="Genomic_DNA"/>
</dbReference>
<evidence type="ECO:0000256" key="2">
    <source>
        <dbReference type="ARBA" id="ARBA00023125"/>
    </source>
</evidence>
<dbReference type="PANTHER" id="PTHR43280:SF2">
    <property type="entry name" value="HTH-TYPE TRANSCRIPTIONAL REGULATOR EXSA"/>
    <property type="match status" value="1"/>
</dbReference>
<dbReference type="Pfam" id="PF12833">
    <property type="entry name" value="HTH_18"/>
    <property type="match status" value="1"/>
</dbReference>
<evidence type="ECO:0000256" key="3">
    <source>
        <dbReference type="ARBA" id="ARBA00023163"/>
    </source>
</evidence>
<name>A0ABZ0WAJ4_9BACT</name>
<accession>A0ABZ0WAJ4</accession>
<dbReference type="SUPFAM" id="SSF46689">
    <property type="entry name" value="Homeodomain-like"/>
    <property type="match status" value="1"/>
</dbReference>
<evidence type="ECO:0000256" key="1">
    <source>
        <dbReference type="ARBA" id="ARBA00023015"/>
    </source>
</evidence>
<dbReference type="SMART" id="SM00342">
    <property type="entry name" value="HTH_ARAC"/>
    <property type="match status" value="1"/>
</dbReference>
<gene>
    <name evidence="5" type="ORF">U0035_03255</name>
</gene>
<dbReference type="InterPro" id="IPR046532">
    <property type="entry name" value="DUF6597"/>
</dbReference>
<reference evidence="5 6" key="1">
    <citation type="submission" date="2023-12" db="EMBL/GenBank/DDBJ databases">
        <title>Genome sequencing and assembly of bacterial species from a model synthetic community.</title>
        <authorList>
            <person name="Hogle S.L."/>
        </authorList>
    </citation>
    <scope>NUCLEOTIDE SEQUENCE [LARGE SCALE GENOMIC DNA]</scope>
    <source>
        <strain evidence="5 6">HAMBI_3031</strain>
    </source>
</reference>
<keyword evidence="6" id="KW-1185">Reference proteome</keyword>
<keyword evidence="1" id="KW-0805">Transcription regulation</keyword>
<proteinExistence type="predicted"/>
<dbReference type="InterPro" id="IPR009057">
    <property type="entry name" value="Homeodomain-like_sf"/>
</dbReference>
<dbReference type="Gene3D" id="1.10.10.60">
    <property type="entry name" value="Homeodomain-like"/>
    <property type="match status" value="1"/>
</dbReference>
<dbReference type="Pfam" id="PF20240">
    <property type="entry name" value="DUF6597"/>
    <property type="match status" value="1"/>
</dbReference>
<dbReference type="PROSITE" id="PS01124">
    <property type="entry name" value="HTH_ARAC_FAMILY_2"/>
    <property type="match status" value="1"/>
</dbReference>
<feature type="domain" description="HTH araC/xylS-type" evidence="4">
    <location>
        <begin position="157"/>
        <end position="255"/>
    </location>
</feature>
<protein>
    <submittedName>
        <fullName evidence="5">Helix-turn-helix domain-containing protein</fullName>
    </submittedName>
</protein>
<evidence type="ECO:0000313" key="6">
    <source>
        <dbReference type="Proteomes" id="UP001325680"/>
    </source>
</evidence>
<sequence length="255" mass="29323">MKWNKISPDPSVALFVKAILIFEEVEDRDDNVLSFYADGYPGLMYHETRGGMCVQPQNKKMPPAYLYGQTIHPIDIHLKGAYRIMVFQLYPFVLNSLFNVDPQLLNNDCYNLEQHDHWSPFAQRLSNQDVTAQICIIQEFVSGLVSNKKKAPDAEVGKAIGLILDRRAQISVKEICEALFLTPRSLERRFLKAVGLSAKDFIQITRFQQSLEQLAEKQFTKLTDIVYTNGFADQSHFIRVFKAFTGKTPRGFRYF</sequence>
<dbReference type="PANTHER" id="PTHR43280">
    <property type="entry name" value="ARAC-FAMILY TRANSCRIPTIONAL REGULATOR"/>
    <property type="match status" value="1"/>
</dbReference>
<dbReference type="InterPro" id="IPR018060">
    <property type="entry name" value="HTH_AraC"/>
</dbReference>
<organism evidence="5 6">
    <name type="scientific">Niabella yanshanensis</name>
    <dbReference type="NCBI Taxonomy" id="577386"/>
    <lineage>
        <taxon>Bacteria</taxon>
        <taxon>Pseudomonadati</taxon>
        <taxon>Bacteroidota</taxon>
        <taxon>Chitinophagia</taxon>
        <taxon>Chitinophagales</taxon>
        <taxon>Chitinophagaceae</taxon>
        <taxon>Niabella</taxon>
    </lineage>
</organism>
<evidence type="ECO:0000313" key="5">
    <source>
        <dbReference type="EMBL" id="WQD39165.1"/>
    </source>
</evidence>
<evidence type="ECO:0000259" key="4">
    <source>
        <dbReference type="PROSITE" id="PS01124"/>
    </source>
</evidence>
<dbReference type="RefSeq" id="WP_162818006.1">
    <property type="nucleotide sequence ID" value="NZ_CP139960.1"/>
</dbReference>
<keyword evidence="3" id="KW-0804">Transcription</keyword>
<keyword evidence="2" id="KW-0238">DNA-binding</keyword>